<dbReference type="EMBL" id="CP050831">
    <property type="protein sequence ID" value="QIU96861.1"/>
    <property type="molecule type" value="Genomic_DNA"/>
</dbReference>
<dbReference type="Pfam" id="PF12771">
    <property type="entry name" value="SusD-like_2"/>
    <property type="match status" value="1"/>
</dbReference>
<dbReference type="PROSITE" id="PS51257">
    <property type="entry name" value="PROKAR_LIPOPROTEIN"/>
    <property type="match status" value="1"/>
</dbReference>
<keyword evidence="2" id="KW-0449">Lipoprotein</keyword>
<gene>
    <name evidence="2" type="ORF">BacF7301_23100</name>
</gene>
<organism evidence="2 3">
    <name type="scientific">Bacteroides faecium</name>
    <dbReference type="NCBI Taxonomy" id="2715212"/>
    <lineage>
        <taxon>Bacteria</taxon>
        <taxon>Pseudomonadati</taxon>
        <taxon>Bacteroidota</taxon>
        <taxon>Bacteroidia</taxon>
        <taxon>Bacteroidales</taxon>
        <taxon>Bacteroidaceae</taxon>
        <taxon>Bacteroides</taxon>
    </lineage>
</organism>
<proteinExistence type="predicted"/>
<keyword evidence="1" id="KW-0732">Signal</keyword>
<dbReference type="InterPro" id="IPR041662">
    <property type="entry name" value="SusD-like_2"/>
</dbReference>
<dbReference type="Proteomes" id="UP000501780">
    <property type="component" value="Chromosome"/>
</dbReference>
<dbReference type="KEGG" id="bfc:BacF7301_23100"/>
<evidence type="ECO:0000313" key="3">
    <source>
        <dbReference type="Proteomes" id="UP000501780"/>
    </source>
</evidence>
<dbReference type="AlphaFoldDB" id="A0A6H0KUX5"/>
<sequence>MKLMNKYLSLLLIIALLSSCNKFDEINTDPDATTKVTSSLLATGLLLNITSSSSGKSFVNSALLSKQLAWGGEGMEDYQYNIFGRSSFGGYNTLINAQKMVESVSDDNVNAYDGLAHFIKAYKLFYISMEMGDIPYEEALQGEKGLVKPRYNTQKEVMNFVLDDLTRAYELFSNGKDFTGDPILGGKIELWKKATTAFQLKVLMHLSKKESDTDLNIKERFSEIIASGNLMESNADNLQMIYMDKANTLYPFNKTNHKYTSNPILTNMIIDKFKETVDIRMFYYAKPSEAKLKAGLKEDDWNAYIGIDPSIPFEEINKAYAALEYSGLNPRYTDYPAGEPVIRLGYAEQNFILAEAAVRGWIQGDATVYYKKGIEASMNFIADNTPDEAIYHHGHPITKESIAAFLATPAIQLTGSKEPDIEKIITQRYLASFLQHPWDTYYDYRRTGYPVLPINPETNRNDVTDQLPMRWMYPKSESDYNKENIDEALGRQFDGVDDVNKLMWILQ</sequence>
<feature type="signal peptide" evidence="1">
    <location>
        <begin position="1"/>
        <end position="23"/>
    </location>
</feature>
<dbReference type="RefSeq" id="WP_167966538.1">
    <property type="nucleotide sequence ID" value="NZ_CP050831.1"/>
</dbReference>
<keyword evidence="3" id="KW-1185">Reference proteome</keyword>
<dbReference type="SUPFAM" id="SSF48452">
    <property type="entry name" value="TPR-like"/>
    <property type="match status" value="1"/>
</dbReference>
<reference evidence="2 3" key="1">
    <citation type="submission" date="2020-03" db="EMBL/GenBank/DDBJ databases">
        <title>Genomic analysis of Bacteroides faecium CBA7301.</title>
        <authorList>
            <person name="Kim J."/>
            <person name="Roh S.W."/>
        </authorList>
    </citation>
    <scope>NUCLEOTIDE SEQUENCE [LARGE SCALE GENOMIC DNA]</scope>
    <source>
        <strain evidence="2 3">CBA7301</strain>
    </source>
</reference>
<dbReference type="CDD" id="cd08977">
    <property type="entry name" value="SusD"/>
    <property type="match status" value="1"/>
</dbReference>
<feature type="chain" id="PRO_5026102794" evidence="1">
    <location>
        <begin position="24"/>
        <end position="507"/>
    </location>
</feature>
<evidence type="ECO:0000313" key="2">
    <source>
        <dbReference type="EMBL" id="QIU96861.1"/>
    </source>
</evidence>
<name>A0A6H0KUX5_9BACE</name>
<dbReference type="InterPro" id="IPR011990">
    <property type="entry name" value="TPR-like_helical_dom_sf"/>
</dbReference>
<evidence type="ECO:0000256" key="1">
    <source>
        <dbReference type="SAM" id="SignalP"/>
    </source>
</evidence>
<protein>
    <submittedName>
        <fullName evidence="2">SusD/RagB family nutrient-binding outer membrane lipoprotein</fullName>
    </submittedName>
</protein>
<dbReference type="Gene3D" id="1.25.40.390">
    <property type="match status" value="1"/>
</dbReference>
<accession>A0A6H0KUX5</accession>